<dbReference type="Pfam" id="PF00743">
    <property type="entry name" value="FMO-like"/>
    <property type="match status" value="1"/>
</dbReference>
<dbReference type="InterPro" id="IPR020946">
    <property type="entry name" value="Flavin_mOase-like"/>
</dbReference>
<dbReference type="GO" id="GO:0004499">
    <property type="term" value="F:N,N-dimethylaniline monooxygenase activity"/>
    <property type="evidence" value="ECO:0007669"/>
    <property type="project" value="InterPro"/>
</dbReference>
<dbReference type="GO" id="GO:0050661">
    <property type="term" value="F:NADP binding"/>
    <property type="evidence" value="ECO:0007669"/>
    <property type="project" value="InterPro"/>
</dbReference>
<evidence type="ECO:0000256" key="1">
    <source>
        <dbReference type="ARBA" id="ARBA00001974"/>
    </source>
</evidence>
<sequence length="244" mass="27609">MLQRSSTCVISVETTARLLSRLWPAHVPTAVADFKAQMMPFLLVKEIGRATTETMWAQEKETHKGLREAGLSLTMGKDGSGQHPMIFERFGDLIRSGKIKIKHGVEIERFTETSAIFTDGSSIALDVVIFATGYRSIRDTLRQIFGDEIIDQTSTVWGVDEEGELNGCYRPSGHPGFWYAAGDFPVSRFYSKQLFYLFPFHSLCLSRKNLARIWKEFLIMSDTVRQEPEGFLRHVGTFPVFLAS</sequence>
<evidence type="ECO:0000256" key="4">
    <source>
        <dbReference type="ARBA" id="ARBA00022827"/>
    </source>
</evidence>
<comment type="similarity">
    <text evidence="2">Belongs to the FMO family.</text>
</comment>
<proteinExistence type="inferred from homology"/>
<name>A0AAW0AFS0_9AGAR</name>
<accession>A0AAW0AFS0</accession>
<keyword evidence="4" id="KW-0274">FAD</keyword>
<dbReference type="EMBL" id="JAWWNJ010000068">
    <property type="protein sequence ID" value="KAK7008195.1"/>
    <property type="molecule type" value="Genomic_DNA"/>
</dbReference>
<evidence type="ECO:0000256" key="2">
    <source>
        <dbReference type="ARBA" id="ARBA00009183"/>
    </source>
</evidence>
<protein>
    <recommendedName>
        <fullName evidence="9">Flavin-containing monooxygenase</fullName>
    </recommendedName>
</protein>
<dbReference type="GO" id="GO:0050660">
    <property type="term" value="F:flavin adenine dinucleotide binding"/>
    <property type="evidence" value="ECO:0007669"/>
    <property type="project" value="InterPro"/>
</dbReference>
<evidence type="ECO:0000256" key="5">
    <source>
        <dbReference type="ARBA" id="ARBA00022857"/>
    </source>
</evidence>
<comment type="cofactor">
    <cofactor evidence="1">
        <name>FAD</name>
        <dbReference type="ChEBI" id="CHEBI:57692"/>
    </cofactor>
</comment>
<evidence type="ECO:0000313" key="8">
    <source>
        <dbReference type="Proteomes" id="UP001362999"/>
    </source>
</evidence>
<dbReference type="AlphaFoldDB" id="A0AAW0AFS0"/>
<dbReference type="FunFam" id="3.50.50.60:FF:000023">
    <property type="entry name" value="Dimethylaniline monooxygenase [N-oxide-forming]"/>
    <property type="match status" value="1"/>
</dbReference>
<dbReference type="Proteomes" id="UP001362999">
    <property type="component" value="Unassembled WGS sequence"/>
</dbReference>
<organism evidence="7 8">
    <name type="scientific">Favolaschia claudopus</name>
    <dbReference type="NCBI Taxonomy" id="2862362"/>
    <lineage>
        <taxon>Eukaryota</taxon>
        <taxon>Fungi</taxon>
        <taxon>Dikarya</taxon>
        <taxon>Basidiomycota</taxon>
        <taxon>Agaricomycotina</taxon>
        <taxon>Agaricomycetes</taxon>
        <taxon>Agaricomycetidae</taxon>
        <taxon>Agaricales</taxon>
        <taxon>Marasmiineae</taxon>
        <taxon>Mycenaceae</taxon>
        <taxon>Favolaschia</taxon>
    </lineage>
</organism>
<dbReference type="Gene3D" id="3.50.50.60">
    <property type="entry name" value="FAD/NAD(P)-binding domain"/>
    <property type="match status" value="1"/>
</dbReference>
<evidence type="ECO:0000313" key="7">
    <source>
        <dbReference type="EMBL" id="KAK7008195.1"/>
    </source>
</evidence>
<comment type="caution">
    <text evidence="7">The sequence shown here is derived from an EMBL/GenBank/DDBJ whole genome shotgun (WGS) entry which is preliminary data.</text>
</comment>
<keyword evidence="3" id="KW-0285">Flavoprotein</keyword>
<evidence type="ECO:0000256" key="6">
    <source>
        <dbReference type="ARBA" id="ARBA00023002"/>
    </source>
</evidence>
<evidence type="ECO:0008006" key="9">
    <source>
        <dbReference type="Google" id="ProtNLM"/>
    </source>
</evidence>
<dbReference type="InterPro" id="IPR036188">
    <property type="entry name" value="FAD/NAD-bd_sf"/>
</dbReference>
<keyword evidence="8" id="KW-1185">Reference proteome</keyword>
<keyword evidence="6" id="KW-0560">Oxidoreductase</keyword>
<evidence type="ECO:0000256" key="3">
    <source>
        <dbReference type="ARBA" id="ARBA00022630"/>
    </source>
</evidence>
<dbReference type="SUPFAM" id="SSF51905">
    <property type="entry name" value="FAD/NAD(P)-binding domain"/>
    <property type="match status" value="1"/>
</dbReference>
<keyword evidence="5" id="KW-0521">NADP</keyword>
<reference evidence="7 8" key="1">
    <citation type="journal article" date="2024" name="J Genomics">
        <title>Draft genome sequencing and assembly of Favolaschia claudopus CIRM-BRFM 2984 isolated from oak limbs.</title>
        <authorList>
            <person name="Navarro D."/>
            <person name="Drula E."/>
            <person name="Chaduli D."/>
            <person name="Cazenave R."/>
            <person name="Ahrendt S."/>
            <person name="Wang J."/>
            <person name="Lipzen A."/>
            <person name="Daum C."/>
            <person name="Barry K."/>
            <person name="Grigoriev I.V."/>
            <person name="Favel A."/>
            <person name="Rosso M.N."/>
            <person name="Martin F."/>
        </authorList>
    </citation>
    <scope>NUCLEOTIDE SEQUENCE [LARGE SCALE GENOMIC DNA]</scope>
    <source>
        <strain evidence="7 8">CIRM-BRFM 2984</strain>
    </source>
</reference>
<gene>
    <name evidence="7" type="ORF">R3P38DRAFT_2791530</name>
</gene>